<feature type="compositionally biased region" description="Basic residues" evidence="1">
    <location>
        <begin position="50"/>
        <end position="61"/>
    </location>
</feature>
<evidence type="ECO:0000313" key="3">
    <source>
        <dbReference type="Proteomes" id="UP001054945"/>
    </source>
</evidence>
<gene>
    <name evidence="2" type="ORF">CEXT_302821</name>
</gene>
<evidence type="ECO:0000313" key="2">
    <source>
        <dbReference type="EMBL" id="GIY98559.1"/>
    </source>
</evidence>
<accession>A0AAV4XUY8</accession>
<dbReference type="EMBL" id="BPLR01000936">
    <property type="protein sequence ID" value="GIY98559.1"/>
    <property type="molecule type" value="Genomic_DNA"/>
</dbReference>
<organism evidence="2 3">
    <name type="scientific">Caerostris extrusa</name>
    <name type="common">Bark spider</name>
    <name type="synonym">Caerostris bankana</name>
    <dbReference type="NCBI Taxonomy" id="172846"/>
    <lineage>
        <taxon>Eukaryota</taxon>
        <taxon>Metazoa</taxon>
        <taxon>Ecdysozoa</taxon>
        <taxon>Arthropoda</taxon>
        <taxon>Chelicerata</taxon>
        <taxon>Arachnida</taxon>
        <taxon>Araneae</taxon>
        <taxon>Araneomorphae</taxon>
        <taxon>Entelegynae</taxon>
        <taxon>Araneoidea</taxon>
        <taxon>Araneidae</taxon>
        <taxon>Caerostris</taxon>
    </lineage>
</organism>
<sequence length="109" mass="12630">MLNELLYLQAPSDLYDKETIVYPDQLEFQSGAEIPTETRRTAQREGGPQVRRHGQAHPCRHHQGDQGSRSVTFSAILKSIIMLRQRLSVLTERWKRTTQKESKNILQND</sequence>
<dbReference type="Proteomes" id="UP001054945">
    <property type="component" value="Unassembled WGS sequence"/>
</dbReference>
<reference evidence="2 3" key="1">
    <citation type="submission" date="2021-06" db="EMBL/GenBank/DDBJ databases">
        <title>Caerostris extrusa draft genome.</title>
        <authorList>
            <person name="Kono N."/>
            <person name="Arakawa K."/>
        </authorList>
    </citation>
    <scope>NUCLEOTIDE SEQUENCE [LARGE SCALE GENOMIC DNA]</scope>
</reference>
<feature type="region of interest" description="Disordered" evidence="1">
    <location>
        <begin position="31"/>
        <end position="70"/>
    </location>
</feature>
<evidence type="ECO:0000256" key="1">
    <source>
        <dbReference type="SAM" id="MobiDB-lite"/>
    </source>
</evidence>
<keyword evidence="3" id="KW-1185">Reference proteome</keyword>
<comment type="caution">
    <text evidence="2">The sequence shown here is derived from an EMBL/GenBank/DDBJ whole genome shotgun (WGS) entry which is preliminary data.</text>
</comment>
<name>A0AAV4XUY8_CAEEX</name>
<proteinExistence type="predicted"/>
<dbReference type="AlphaFoldDB" id="A0AAV4XUY8"/>
<protein>
    <submittedName>
        <fullName evidence="2">Uncharacterized protein</fullName>
    </submittedName>
</protein>